<sequence>MTHSITAFLAGALLVLGTGAAQAADTAGRTSYLDHCAVCHGTGARGDGPMAPVLSPAPPDLTGLAAANGGVFPMGRVLRMIDGRREVLSHGGSMPIFGLLLDGPSRAVLAPDGTEIVASESLVGIAEWLASVQR</sequence>
<keyword evidence="1 4" id="KW-0349">Heme</keyword>
<dbReference type="Pfam" id="PF00034">
    <property type="entry name" value="Cytochrom_C"/>
    <property type="match status" value="1"/>
</dbReference>
<dbReference type="Proteomes" id="UP000480350">
    <property type="component" value="Unassembled WGS sequence"/>
</dbReference>
<dbReference type="GO" id="GO:0046872">
    <property type="term" value="F:metal ion binding"/>
    <property type="evidence" value="ECO:0007669"/>
    <property type="project" value="UniProtKB-KW"/>
</dbReference>
<name>A0A7C9MEI2_9RHOB</name>
<evidence type="ECO:0000256" key="1">
    <source>
        <dbReference type="ARBA" id="ARBA00022617"/>
    </source>
</evidence>
<dbReference type="PROSITE" id="PS51007">
    <property type="entry name" value="CYTC"/>
    <property type="match status" value="1"/>
</dbReference>
<dbReference type="InterPro" id="IPR009056">
    <property type="entry name" value="Cyt_c-like_dom"/>
</dbReference>
<reference evidence="7 8" key="2">
    <citation type="submission" date="2020-03" db="EMBL/GenBank/DDBJ databases">
        <title>Kangsaoukella pontilimi gen. nov., sp. nov., a new member of the family Rhodobacteraceae isolated from a tidal mudflat.</title>
        <authorList>
            <person name="Kim I.S."/>
        </authorList>
    </citation>
    <scope>NUCLEOTIDE SEQUENCE [LARGE SCALE GENOMIC DNA]</scope>
    <source>
        <strain evidence="7 8">GH1-50</strain>
    </source>
</reference>
<dbReference type="AlphaFoldDB" id="A0A7C9MEI2"/>
<evidence type="ECO:0000256" key="3">
    <source>
        <dbReference type="ARBA" id="ARBA00023004"/>
    </source>
</evidence>
<evidence type="ECO:0000256" key="5">
    <source>
        <dbReference type="SAM" id="SignalP"/>
    </source>
</evidence>
<evidence type="ECO:0000259" key="6">
    <source>
        <dbReference type="PROSITE" id="PS51007"/>
    </source>
</evidence>
<accession>A0A7C9MEI2</accession>
<proteinExistence type="predicted"/>
<dbReference type="GO" id="GO:0020037">
    <property type="term" value="F:heme binding"/>
    <property type="evidence" value="ECO:0007669"/>
    <property type="project" value="InterPro"/>
</dbReference>
<comment type="caution">
    <text evidence="7">The sequence shown here is derived from an EMBL/GenBank/DDBJ whole genome shotgun (WGS) entry which is preliminary data.</text>
</comment>
<feature type="domain" description="Cytochrome c" evidence="6">
    <location>
        <begin position="23"/>
        <end position="133"/>
    </location>
</feature>
<keyword evidence="5" id="KW-0732">Signal</keyword>
<keyword evidence="8" id="KW-1185">Reference proteome</keyword>
<feature type="signal peptide" evidence="5">
    <location>
        <begin position="1"/>
        <end position="23"/>
    </location>
</feature>
<dbReference type="EMBL" id="WUPT01000002">
    <property type="protein sequence ID" value="MXQ08851.1"/>
    <property type="molecule type" value="Genomic_DNA"/>
</dbReference>
<dbReference type="Gene3D" id="1.10.760.10">
    <property type="entry name" value="Cytochrome c-like domain"/>
    <property type="match status" value="1"/>
</dbReference>
<evidence type="ECO:0000313" key="7">
    <source>
        <dbReference type="EMBL" id="MXQ08851.1"/>
    </source>
</evidence>
<keyword evidence="3 4" id="KW-0408">Iron</keyword>
<keyword evidence="2 4" id="KW-0479">Metal-binding</keyword>
<evidence type="ECO:0000313" key="8">
    <source>
        <dbReference type="Proteomes" id="UP000480350"/>
    </source>
</evidence>
<evidence type="ECO:0000256" key="2">
    <source>
        <dbReference type="ARBA" id="ARBA00022723"/>
    </source>
</evidence>
<evidence type="ECO:0000256" key="4">
    <source>
        <dbReference type="PROSITE-ProRule" id="PRU00433"/>
    </source>
</evidence>
<reference evidence="7 8" key="1">
    <citation type="submission" date="2019-12" db="EMBL/GenBank/DDBJ databases">
        <authorList>
            <person name="Lee S.D."/>
        </authorList>
    </citation>
    <scope>NUCLEOTIDE SEQUENCE [LARGE SCALE GENOMIC DNA]</scope>
    <source>
        <strain evidence="7 8">GH1-50</strain>
    </source>
</reference>
<dbReference type="GO" id="GO:0009055">
    <property type="term" value="F:electron transfer activity"/>
    <property type="evidence" value="ECO:0007669"/>
    <property type="project" value="InterPro"/>
</dbReference>
<dbReference type="InterPro" id="IPR036909">
    <property type="entry name" value="Cyt_c-like_dom_sf"/>
</dbReference>
<dbReference type="SUPFAM" id="SSF46626">
    <property type="entry name" value="Cytochrome c"/>
    <property type="match status" value="1"/>
</dbReference>
<dbReference type="RefSeq" id="WP_160764745.1">
    <property type="nucleotide sequence ID" value="NZ_WUPT01000002.1"/>
</dbReference>
<gene>
    <name evidence="7" type="ORF">GQ651_13415</name>
</gene>
<protein>
    <submittedName>
        <fullName evidence="7">C-type cytochrome</fullName>
    </submittedName>
</protein>
<feature type="chain" id="PRO_5028968083" evidence="5">
    <location>
        <begin position="24"/>
        <end position="134"/>
    </location>
</feature>
<organism evidence="7 8">
    <name type="scientific">Kangsaoukella pontilimi</name>
    <dbReference type="NCBI Taxonomy" id="2691042"/>
    <lineage>
        <taxon>Bacteria</taxon>
        <taxon>Pseudomonadati</taxon>
        <taxon>Pseudomonadota</taxon>
        <taxon>Alphaproteobacteria</taxon>
        <taxon>Rhodobacterales</taxon>
        <taxon>Paracoccaceae</taxon>
        <taxon>Kangsaoukella</taxon>
    </lineage>
</organism>